<evidence type="ECO:0000313" key="2">
    <source>
        <dbReference type="EMBL" id="KAA3484281.1"/>
    </source>
</evidence>
<name>A0A5B6WQW2_9ROSI</name>
<dbReference type="SUPFAM" id="SSF56672">
    <property type="entry name" value="DNA/RNA polymerases"/>
    <property type="match status" value="1"/>
</dbReference>
<dbReference type="InterPro" id="IPR043502">
    <property type="entry name" value="DNA/RNA_pol_sf"/>
</dbReference>
<dbReference type="PANTHER" id="PTHR34072:SF59">
    <property type="entry name" value="CCHC-TYPE INTEGRASE"/>
    <property type="match status" value="1"/>
</dbReference>
<dbReference type="Pfam" id="PF17919">
    <property type="entry name" value="RT_RNaseH_2"/>
    <property type="match status" value="1"/>
</dbReference>
<accession>A0A5B6WQW2</accession>
<dbReference type="OrthoDB" id="111931at2759"/>
<dbReference type="PANTHER" id="PTHR34072">
    <property type="entry name" value="ENZYMATIC POLYPROTEIN-RELATED"/>
    <property type="match status" value="1"/>
</dbReference>
<dbReference type="Proteomes" id="UP000325315">
    <property type="component" value="Unassembled WGS sequence"/>
</dbReference>
<sequence>MLTEALILTLLEFGKDFEVYSNTSLNGLGCILMQDGKVIAYGSRQLRTCECNYPTHDLELAVVVFAVKILKHYLYTNVLSKKAAVELQAMLAQLSINSDKSLLVELRIKPSSIQMALYEALYNRRCRTPVCWSNLCERKVIGQEMIQEMEDTVKAIIDRLKETFDRQKSYVELKHRDIEFSMAE</sequence>
<keyword evidence="3" id="KW-1185">Reference proteome</keyword>
<gene>
    <name evidence="2" type="ORF">EPI10_006374</name>
</gene>
<organism evidence="2 3">
    <name type="scientific">Gossypium australe</name>
    <dbReference type="NCBI Taxonomy" id="47621"/>
    <lineage>
        <taxon>Eukaryota</taxon>
        <taxon>Viridiplantae</taxon>
        <taxon>Streptophyta</taxon>
        <taxon>Embryophyta</taxon>
        <taxon>Tracheophyta</taxon>
        <taxon>Spermatophyta</taxon>
        <taxon>Magnoliopsida</taxon>
        <taxon>eudicotyledons</taxon>
        <taxon>Gunneridae</taxon>
        <taxon>Pentapetalae</taxon>
        <taxon>rosids</taxon>
        <taxon>malvids</taxon>
        <taxon>Malvales</taxon>
        <taxon>Malvaceae</taxon>
        <taxon>Malvoideae</taxon>
        <taxon>Gossypium</taxon>
    </lineage>
</organism>
<dbReference type="AlphaFoldDB" id="A0A5B6WQW2"/>
<feature type="domain" description="Reverse transcriptase/retrotransposon-derived protein RNase H-like" evidence="1">
    <location>
        <begin position="2"/>
        <end position="76"/>
    </location>
</feature>
<evidence type="ECO:0000259" key="1">
    <source>
        <dbReference type="Pfam" id="PF17919"/>
    </source>
</evidence>
<reference evidence="2" key="1">
    <citation type="submission" date="2019-08" db="EMBL/GenBank/DDBJ databases">
        <authorList>
            <person name="Liu F."/>
        </authorList>
    </citation>
    <scope>NUCLEOTIDE SEQUENCE [LARGE SCALE GENOMIC DNA]</scope>
    <source>
        <strain evidence="2">PA1801</strain>
        <tissue evidence="2">Leaf</tissue>
    </source>
</reference>
<proteinExistence type="predicted"/>
<protein>
    <submittedName>
        <fullName evidence="2">Retrovirus-related Pol polyprotein from transposon 17.6</fullName>
    </submittedName>
</protein>
<comment type="caution">
    <text evidence="2">The sequence shown here is derived from an EMBL/GenBank/DDBJ whole genome shotgun (WGS) entry which is preliminary data.</text>
</comment>
<dbReference type="EMBL" id="SMMG02000002">
    <property type="protein sequence ID" value="KAA3484281.1"/>
    <property type="molecule type" value="Genomic_DNA"/>
</dbReference>
<evidence type="ECO:0000313" key="3">
    <source>
        <dbReference type="Proteomes" id="UP000325315"/>
    </source>
</evidence>
<dbReference type="InterPro" id="IPR041577">
    <property type="entry name" value="RT_RNaseH_2"/>
</dbReference>